<keyword evidence="1" id="KW-0805">Transcription regulation</keyword>
<evidence type="ECO:0000259" key="5">
    <source>
        <dbReference type="PROSITE" id="PS50977"/>
    </source>
</evidence>
<evidence type="ECO:0000256" key="2">
    <source>
        <dbReference type="ARBA" id="ARBA00023125"/>
    </source>
</evidence>
<dbReference type="STRING" id="1641165.XM38_25260"/>
<dbReference type="InterPro" id="IPR050109">
    <property type="entry name" value="HTH-type_TetR-like_transc_reg"/>
</dbReference>
<dbReference type="PROSITE" id="PS50977">
    <property type="entry name" value="HTH_TETR_2"/>
    <property type="match status" value="1"/>
</dbReference>
<dbReference type="OrthoDB" id="9800152at2"/>
<proteinExistence type="predicted"/>
<organism evidence="6 7">
    <name type="scientific">Halomicronema hongdechloris C2206</name>
    <dbReference type="NCBI Taxonomy" id="1641165"/>
    <lineage>
        <taxon>Bacteria</taxon>
        <taxon>Bacillati</taxon>
        <taxon>Cyanobacteriota</taxon>
        <taxon>Cyanophyceae</taxon>
        <taxon>Nodosilineales</taxon>
        <taxon>Nodosilineaceae</taxon>
        <taxon>Halomicronema</taxon>
    </lineage>
</organism>
<dbReference type="KEGG" id="hhg:XM38_045130"/>
<gene>
    <name evidence="6" type="primary">rutR</name>
    <name evidence="6" type="ORF">XM38_045130</name>
</gene>
<dbReference type="Proteomes" id="UP000191901">
    <property type="component" value="Chromosome"/>
</dbReference>
<dbReference type="RefSeq" id="WP_080813743.1">
    <property type="nucleotide sequence ID" value="NZ_CP021983.2"/>
</dbReference>
<dbReference type="EMBL" id="CP021983">
    <property type="protein sequence ID" value="ASC73545.1"/>
    <property type="molecule type" value="Genomic_DNA"/>
</dbReference>
<dbReference type="GO" id="GO:0003677">
    <property type="term" value="F:DNA binding"/>
    <property type="evidence" value="ECO:0007669"/>
    <property type="project" value="UniProtKB-UniRule"/>
</dbReference>
<dbReference type="SUPFAM" id="SSF46689">
    <property type="entry name" value="Homeodomain-like"/>
    <property type="match status" value="1"/>
</dbReference>
<evidence type="ECO:0000256" key="1">
    <source>
        <dbReference type="ARBA" id="ARBA00023015"/>
    </source>
</evidence>
<keyword evidence="2 4" id="KW-0238">DNA-binding</keyword>
<keyword evidence="3" id="KW-0804">Transcription</keyword>
<dbReference type="PANTHER" id="PTHR30328:SF54">
    <property type="entry name" value="HTH-TYPE TRANSCRIPTIONAL REPRESSOR SCO4008"/>
    <property type="match status" value="1"/>
</dbReference>
<evidence type="ECO:0000256" key="3">
    <source>
        <dbReference type="ARBA" id="ARBA00023163"/>
    </source>
</evidence>
<dbReference type="GO" id="GO:0006355">
    <property type="term" value="P:regulation of DNA-templated transcription"/>
    <property type="evidence" value="ECO:0007669"/>
    <property type="project" value="UniProtKB-ARBA"/>
</dbReference>
<name>A0A1Z3HTD6_9CYAN</name>
<dbReference type="Gene3D" id="1.10.357.10">
    <property type="entry name" value="Tetracycline Repressor, domain 2"/>
    <property type="match status" value="1"/>
</dbReference>
<dbReference type="PRINTS" id="PR00455">
    <property type="entry name" value="HTHTETR"/>
</dbReference>
<dbReference type="PANTHER" id="PTHR30328">
    <property type="entry name" value="TRANSCRIPTIONAL REPRESSOR"/>
    <property type="match status" value="1"/>
</dbReference>
<feature type="domain" description="HTH tetR-type" evidence="5">
    <location>
        <begin position="19"/>
        <end position="79"/>
    </location>
</feature>
<evidence type="ECO:0000313" key="7">
    <source>
        <dbReference type="Proteomes" id="UP000191901"/>
    </source>
</evidence>
<evidence type="ECO:0000313" key="6">
    <source>
        <dbReference type="EMBL" id="ASC73545.1"/>
    </source>
</evidence>
<dbReference type="InterPro" id="IPR011075">
    <property type="entry name" value="TetR_C"/>
</dbReference>
<dbReference type="SUPFAM" id="SSF48498">
    <property type="entry name" value="Tetracyclin repressor-like, C-terminal domain"/>
    <property type="match status" value="1"/>
</dbReference>
<protein>
    <submittedName>
        <fullName evidence="6">HTH-type transcriptional regulator RutR</fullName>
    </submittedName>
</protein>
<dbReference type="InterPro" id="IPR009057">
    <property type="entry name" value="Homeodomain-like_sf"/>
</dbReference>
<sequence>MPKLSNSAAKREKQSRNPQITKANILSAAIEEFAQYGLSGARTEAIATRSGVTKAMLCYYFKNKETLYRSVLQQLVDDINNAFQPIDWERLSADQALEAVIRNYIGFEVSNRWHGMLWFQEAIQNQGRYGAETGWQAGFQTIVEILERGIAEEKFRQVDPFLTTINILGVCSFYFDAHENLKYLDPNKDLLSFDMVKQQTETTVNFILAGIAA</sequence>
<accession>A0A1Z3HTD6</accession>
<dbReference type="Pfam" id="PF00440">
    <property type="entry name" value="TetR_N"/>
    <property type="match status" value="1"/>
</dbReference>
<evidence type="ECO:0000256" key="4">
    <source>
        <dbReference type="PROSITE-ProRule" id="PRU00335"/>
    </source>
</evidence>
<dbReference type="InterPro" id="IPR001647">
    <property type="entry name" value="HTH_TetR"/>
</dbReference>
<dbReference type="InterPro" id="IPR036271">
    <property type="entry name" value="Tet_transcr_reg_TetR-rel_C_sf"/>
</dbReference>
<dbReference type="Pfam" id="PF14514">
    <property type="entry name" value="TetR_C_9"/>
    <property type="match status" value="1"/>
</dbReference>
<keyword evidence="7" id="KW-1185">Reference proteome</keyword>
<reference evidence="6 7" key="1">
    <citation type="journal article" date="2016" name="Biochim. Biophys. Acta">
        <title>Characterization of red-shifted phycobilisomes isolated from the chlorophyll f-containing cyanobacterium Halomicronema hongdechloris.</title>
        <authorList>
            <person name="Li Y."/>
            <person name="Lin Y."/>
            <person name="Garvey C.J."/>
            <person name="Birch D."/>
            <person name="Corkery R.W."/>
            <person name="Loughlin P.C."/>
            <person name="Scheer H."/>
            <person name="Willows R.D."/>
            <person name="Chen M."/>
        </authorList>
    </citation>
    <scope>NUCLEOTIDE SEQUENCE [LARGE SCALE GENOMIC DNA]</scope>
    <source>
        <strain evidence="6 7">C2206</strain>
    </source>
</reference>
<feature type="DNA-binding region" description="H-T-H motif" evidence="4">
    <location>
        <begin position="42"/>
        <end position="61"/>
    </location>
</feature>
<dbReference type="AlphaFoldDB" id="A0A1Z3HTD6"/>